<accession>A0ABQ7T7F3</accession>
<evidence type="ECO:0000256" key="1">
    <source>
        <dbReference type="ARBA" id="ARBA00010718"/>
    </source>
</evidence>
<reference evidence="4 5" key="1">
    <citation type="journal article" date="2022" name="Gigascience">
        <title>A chromosome-level genome assembly and annotation of the desert horned lizard, Phrynosoma platyrhinos, provides insight into chromosomal rearrangements among reptiles.</title>
        <authorList>
            <person name="Koochekian N."/>
            <person name="Ascanio A."/>
            <person name="Farleigh K."/>
            <person name="Card D.C."/>
            <person name="Schield D.R."/>
            <person name="Castoe T.A."/>
            <person name="Jezkova T."/>
        </authorList>
    </citation>
    <scope>NUCLEOTIDE SEQUENCE [LARGE SCALE GENOMIC DNA]</scope>
    <source>
        <strain evidence="4">NK-2021</strain>
    </source>
</reference>
<dbReference type="EMBL" id="JAIPUX010001211">
    <property type="protein sequence ID" value="KAH0625584.1"/>
    <property type="molecule type" value="Genomic_DNA"/>
</dbReference>
<name>A0ABQ7T7F3_PHRPL</name>
<dbReference type="InterPro" id="IPR023561">
    <property type="entry name" value="Carbonic_anhydrase_a-class"/>
</dbReference>
<dbReference type="PANTHER" id="PTHR18952:SF134">
    <property type="entry name" value="CARBONIC ANHYDRASE 15"/>
    <property type="match status" value="1"/>
</dbReference>
<comment type="caution">
    <text evidence="4">The sequence shown here is derived from an EMBL/GenBank/DDBJ whole genome shotgun (WGS) entry which is preliminary data.</text>
</comment>
<keyword evidence="5" id="KW-1185">Reference proteome</keyword>
<proteinExistence type="inferred from homology"/>
<dbReference type="InterPro" id="IPR036398">
    <property type="entry name" value="CA_dom_sf"/>
</dbReference>
<evidence type="ECO:0000313" key="4">
    <source>
        <dbReference type="EMBL" id="KAH0625584.1"/>
    </source>
</evidence>
<keyword evidence="2" id="KW-0472">Membrane</keyword>
<protein>
    <recommendedName>
        <fullName evidence="3">Alpha-carbonic anhydrase domain-containing protein</fullName>
    </recommendedName>
</protein>
<feature type="domain" description="Alpha-carbonic anhydrase" evidence="3">
    <location>
        <begin position="1"/>
        <end position="212"/>
    </location>
</feature>
<feature type="transmembrane region" description="Helical" evidence="2">
    <location>
        <begin position="222"/>
        <end position="241"/>
    </location>
</feature>
<comment type="similarity">
    <text evidence="1">Belongs to the alpha-carbonic anhydrase family.</text>
</comment>
<dbReference type="InterPro" id="IPR001148">
    <property type="entry name" value="CA_dom"/>
</dbReference>
<keyword evidence="2" id="KW-1133">Transmembrane helix</keyword>
<sequence length="243" mass="27554">MGKFSRCSESGACFTLRLLRRTLIRDQPFCAILSPTETMAKTRDEKEQVISTRGQLLFTVGPLHWKEIMPTCGGENQSPINIDRRKAQRNKDLDELLFEGYDQAPPGRWRLLNDGHTDDYVDLASTFSLSNLLPNMALLSKYYRYKGSLTTPSCDEVVTWTVFEEQIPISKPQLNAFVNTLHFRKVGTMSLKMTNNFRPVQPLHSRKVFASKDATISCCSPLAASLFFPLFLAFLAGQFSWPS</sequence>
<gene>
    <name evidence="4" type="ORF">JD844_015163</name>
</gene>
<evidence type="ECO:0000313" key="5">
    <source>
        <dbReference type="Proteomes" id="UP000826234"/>
    </source>
</evidence>
<dbReference type="Pfam" id="PF00194">
    <property type="entry name" value="Carb_anhydrase"/>
    <property type="match status" value="2"/>
</dbReference>
<dbReference type="Gene3D" id="3.10.200.10">
    <property type="entry name" value="Alpha carbonic anhydrase"/>
    <property type="match status" value="2"/>
</dbReference>
<evidence type="ECO:0000259" key="3">
    <source>
        <dbReference type="PROSITE" id="PS51144"/>
    </source>
</evidence>
<dbReference type="SMART" id="SM01057">
    <property type="entry name" value="Carb_anhydrase"/>
    <property type="match status" value="1"/>
</dbReference>
<organism evidence="4 5">
    <name type="scientific">Phrynosoma platyrhinos</name>
    <name type="common">Desert horned lizard</name>
    <dbReference type="NCBI Taxonomy" id="52577"/>
    <lineage>
        <taxon>Eukaryota</taxon>
        <taxon>Metazoa</taxon>
        <taxon>Chordata</taxon>
        <taxon>Craniata</taxon>
        <taxon>Vertebrata</taxon>
        <taxon>Euteleostomi</taxon>
        <taxon>Lepidosauria</taxon>
        <taxon>Squamata</taxon>
        <taxon>Bifurcata</taxon>
        <taxon>Unidentata</taxon>
        <taxon>Episquamata</taxon>
        <taxon>Toxicofera</taxon>
        <taxon>Iguania</taxon>
        <taxon>Phrynosomatidae</taxon>
        <taxon>Phrynosomatinae</taxon>
        <taxon>Phrynosoma</taxon>
    </lineage>
</organism>
<dbReference type="Proteomes" id="UP000826234">
    <property type="component" value="Unassembled WGS sequence"/>
</dbReference>
<dbReference type="PANTHER" id="PTHR18952">
    <property type="entry name" value="CARBONIC ANHYDRASE"/>
    <property type="match status" value="1"/>
</dbReference>
<dbReference type="PROSITE" id="PS51144">
    <property type="entry name" value="ALPHA_CA_2"/>
    <property type="match status" value="1"/>
</dbReference>
<dbReference type="SUPFAM" id="SSF51069">
    <property type="entry name" value="Carbonic anhydrase"/>
    <property type="match status" value="1"/>
</dbReference>
<evidence type="ECO:0000256" key="2">
    <source>
        <dbReference type="SAM" id="Phobius"/>
    </source>
</evidence>
<keyword evidence="2" id="KW-0812">Transmembrane</keyword>